<dbReference type="RefSeq" id="WP_243479306.1">
    <property type="nucleotide sequence ID" value="NZ_CP063982.1"/>
</dbReference>
<reference evidence="2 3" key="1">
    <citation type="submission" date="2020-11" db="EMBL/GenBank/DDBJ databases">
        <title>Algicoccus daihaiensis sp.nov., isolated from Daihai Lake in Inner Mongolia.</title>
        <authorList>
            <person name="Kai J."/>
        </authorList>
    </citation>
    <scope>NUCLEOTIDE SEQUENCE [LARGE SCALE GENOMIC DNA]</scope>
    <source>
        <strain evidence="3">f23</strain>
    </source>
</reference>
<feature type="transmembrane region" description="Helical" evidence="1">
    <location>
        <begin position="60"/>
        <end position="87"/>
    </location>
</feature>
<feature type="transmembrane region" description="Helical" evidence="1">
    <location>
        <begin position="93"/>
        <end position="112"/>
    </location>
</feature>
<proteinExistence type="predicted"/>
<accession>A0ABY4AKT0</accession>
<gene>
    <name evidence="2" type="ORF">DHf2319_02930</name>
</gene>
<organism evidence="2 3">
    <name type="scientific">Orrella daihaiensis</name>
    <dbReference type="NCBI Taxonomy" id="2782176"/>
    <lineage>
        <taxon>Bacteria</taxon>
        <taxon>Pseudomonadati</taxon>
        <taxon>Pseudomonadota</taxon>
        <taxon>Betaproteobacteria</taxon>
        <taxon>Burkholderiales</taxon>
        <taxon>Alcaligenaceae</taxon>
        <taxon>Orrella</taxon>
    </lineage>
</organism>
<protein>
    <recommendedName>
        <fullName evidence="4">SdpI/YhfL family protein</fullName>
    </recommendedName>
</protein>
<keyword evidence="1" id="KW-0472">Membrane</keyword>
<evidence type="ECO:0000313" key="2">
    <source>
        <dbReference type="EMBL" id="UOD50894.1"/>
    </source>
</evidence>
<evidence type="ECO:0000313" key="3">
    <source>
        <dbReference type="Proteomes" id="UP000831607"/>
    </source>
</evidence>
<dbReference type="Proteomes" id="UP000831607">
    <property type="component" value="Chromosome"/>
</dbReference>
<feature type="transmembrane region" description="Helical" evidence="1">
    <location>
        <begin position="6"/>
        <end position="25"/>
    </location>
</feature>
<dbReference type="EMBL" id="CP063982">
    <property type="protein sequence ID" value="UOD50894.1"/>
    <property type="molecule type" value="Genomic_DNA"/>
</dbReference>
<sequence length="135" mass="15278">MVPDIATVIFWMLFLALFPISFVWLRRAYRIIRKKDYSEVALIRGEPPPNPKRYAPFTAAVNLIAGLVLVSVILSVVLWIAFGIVIINPDFQNWVAVAGSTLWMKIIFDFLISRQAKVLSKRDAQAAQATETKKT</sequence>
<evidence type="ECO:0008006" key="4">
    <source>
        <dbReference type="Google" id="ProtNLM"/>
    </source>
</evidence>
<evidence type="ECO:0000256" key="1">
    <source>
        <dbReference type="SAM" id="Phobius"/>
    </source>
</evidence>
<keyword evidence="1" id="KW-1133">Transmembrane helix</keyword>
<keyword evidence="1" id="KW-0812">Transmembrane</keyword>
<keyword evidence="3" id="KW-1185">Reference proteome</keyword>
<name>A0ABY4AKT0_9BURK</name>